<dbReference type="InParanoid" id="A0A2H3DE64"/>
<reference evidence="2" key="1">
    <citation type="journal article" date="2017" name="Nat. Ecol. Evol.">
        <title>Genome expansion and lineage-specific genetic innovations in the forest pathogenic fungi Armillaria.</title>
        <authorList>
            <person name="Sipos G."/>
            <person name="Prasanna A.N."/>
            <person name="Walter M.C."/>
            <person name="O'Connor E."/>
            <person name="Balint B."/>
            <person name="Krizsan K."/>
            <person name="Kiss B."/>
            <person name="Hess J."/>
            <person name="Varga T."/>
            <person name="Slot J."/>
            <person name="Riley R."/>
            <person name="Boka B."/>
            <person name="Rigling D."/>
            <person name="Barry K."/>
            <person name="Lee J."/>
            <person name="Mihaltcheva S."/>
            <person name="LaButti K."/>
            <person name="Lipzen A."/>
            <person name="Waldron R."/>
            <person name="Moloney N.M."/>
            <person name="Sperisen C."/>
            <person name="Kredics L."/>
            <person name="Vagvoelgyi C."/>
            <person name="Patrignani A."/>
            <person name="Fitzpatrick D."/>
            <person name="Nagy I."/>
            <person name="Doyle S."/>
            <person name="Anderson J.B."/>
            <person name="Grigoriev I.V."/>
            <person name="Gueldener U."/>
            <person name="Muensterkoetter M."/>
            <person name="Nagy L.G."/>
        </authorList>
    </citation>
    <scope>NUCLEOTIDE SEQUENCE [LARGE SCALE GENOMIC DNA]</scope>
    <source>
        <strain evidence="2">Ar21-2</strain>
    </source>
</reference>
<dbReference type="EMBL" id="KZ293656">
    <property type="protein sequence ID" value="PBK93519.1"/>
    <property type="molecule type" value="Genomic_DNA"/>
</dbReference>
<keyword evidence="2" id="KW-1185">Reference proteome</keyword>
<organism evidence="1 2">
    <name type="scientific">Armillaria gallica</name>
    <name type="common">Bulbous honey fungus</name>
    <name type="synonym">Armillaria bulbosa</name>
    <dbReference type="NCBI Taxonomy" id="47427"/>
    <lineage>
        <taxon>Eukaryota</taxon>
        <taxon>Fungi</taxon>
        <taxon>Dikarya</taxon>
        <taxon>Basidiomycota</taxon>
        <taxon>Agaricomycotina</taxon>
        <taxon>Agaricomycetes</taxon>
        <taxon>Agaricomycetidae</taxon>
        <taxon>Agaricales</taxon>
        <taxon>Marasmiineae</taxon>
        <taxon>Physalacriaceae</taxon>
        <taxon>Armillaria</taxon>
    </lineage>
</organism>
<dbReference type="Proteomes" id="UP000217790">
    <property type="component" value="Unassembled WGS sequence"/>
</dbReference>
<gene>
    <name evidence="1" type="ORF">ARMGADRAFT_126952</name>
</gene>
<evidence type="ECO:0000313" key="1">
    <source>
        <dbReference type="EMBL" id="PBK93519.1"/>
    </source>
</evidence>
<evidence type="ECO:0000313" key="2">
    <source>
        <dbReference type="Proteomes" id="UP000217790"/>
    </source>
</evidence>
<protein>
    <submittedName>
        <fullName evidence="1">Uncharacterized protein</fullName>
    </submittedName>
</protein>
<sequence length="152" mass="16637">MALGSRSSMPCPTEVLGLYPSCGNQLFNISVPNDNFFVASGSRSRPRPDQISIFSIPVQLDIPVPTDIFDTSIYSIAFNVQRPRIRSPSRLARYGTTSSGCDGGTRCPSVADFQRRRSSLTRRKPTFGTCPEVKQARCCAPLPRVAYTTSPS</sequence>
<name>A0A2H3DE64_ARMGA</name>
<accession>A0A2H3DE64</accession>
<proteinExistence type="predicted"/>
<dbReference type="AlphaFoldDB" id="A0A2H3DE64"/>